<comment type="caution">
    <text evidence="1">The sequence shown here is derived from an EMBL/GenBank/DDBJ whole genome shotgun (WGS) entry which is preliminary data.</text>
</comment>
<accession>A0A8H3QNQ3</accession>
<dbReference type="Proteomes" id="UP000615446">
    <property type="component" value="Unassembled WGS sequence"/>
</dbReference>
<evidence type="ECO:0000313" key="2">
    <source>
        <dbReference type="Proteomes" id="UP000615446"/>
    </source>
</evidence>
<name>A0A8H3QNQ3_9GLOM</name>
<dbReference type="OrthoDB" id="2409534at2759"/>
<dbReference type="EMBL" id="BLAL01000068">
    <property type="protein sequence ID" value="GES83359.1"/>
    <property type="molecule type" value="Genomic_DNA"/>
</dbReference>
<sequence>MLTSFILRWTAENNSFYASLQTGPVSQNQELMSSDSLFINNSIEQKKLEESRELKKNINEIDNSAISTILEEIRVNYQSGDPHLRTALDKFAE</sequence>
<organism evidence="1 2">
    <name type="scientific">Rhizophagus clarus</name>
    <dbReference type="NCBI Taxonomy" id="94130"/>
    <lineage>
        <taxon>Eukaryota</taxon>
        <taxon>Fungi</taxon>
        <taxon>Fungi incertae sedis</taxon>
        <taxon>Mucoromycota</taxon>
        <taxon>Glomeromycotina</taxon>
        <taxon>Glomeromycetes</taxon>
        <taxon>Glomerales</taxon>
        <taxon>Glomeraceae</taxon>
        <taxon>Rhizophagus</taxon>
    </lineage>
</organism>
<protein>
    <submittedName>
        <fullName evidence="1">Uncharacterized protein</fullName>
    </submittedName>
</protein>
<proteinExistence type="predicted"/>
<dbReference type="AlphaFoldDB" id="A0A8H3QNQ3"/>
<gene>
    <name evidence="1" type="ORF">RCL2_001051700</name>
</gene>
<evidence type="ECO:0000313" key="1">
    <source>
        <dbReference type="EMBL" id="GES83359.1"/>
    </source>
</evidence>
<reference evidence="1" key="1">
    <citation type="submission" date="2019-10" db="EMBL/GenBank/DDBJ databases">
        <title>Conservation and host-specific expression of non-tandemly repeated heterogenous ribosome RNA gene in arbuscular mycorrhizal fungi.</title>
        <authorList>
            <person name="Maeda T."/>
            <person name="Kobayashi Y."/>
            <person name="Nakagawa T."/>
            <person name="Ezawa T."/>
            <person name="Yamaguchi K."/>
            <person name="Bino T."/>
            <person name="Nishimoto Y."/>
            <person name="Shigenobu S."/>
            <person name="Kawaguchi M."/>
        </authorList>
    </citation>
    <scope>NUCLEOTIDE SEQUENCE</scope>
    <source>
        <strain evidence="1">HR1</strain>
    </source>
</reference>